<dbReference type="GO" id="GO:0005856">
    <property type="term" value="C:cytoskeleton"/>
    <property type="evidence" value="ECO:0007669"/>
    <property type="project" value="UniProtKB-SubCell"/>
</dbReference>
<name>I7MGX2_TETTS</name>
<keyword evidence="6" id="KW-1185">Reference proteome</keyword>
<feature type="compositionally biased region" description="Basic and acidic residues" evidence="4">
    <location>
        <begin position="496"/>
        <end position="507"/>
    </location>
</feature>
<evidence type="ECO:0000256" key="2">
    <source>
        <dbReference type="ARBA" id="ARBA00022490"/>
    </source>
</evidence>
<evidence type="ECO:0000256" key="3">
    <source>
        <dbReference type="ARBA" id="ARBA00023212"/>
    </source>
</evidence>
<keyword evidence="2" id="KW-0963">Cytoplasm</keyword>
<evidence type="ECO:0000256" key="4">
    <source>
        <dbReference type="SAM" id="MobiDB-lite"/>
    </source>
</evidence>
<keyword evidence="3" id="KW-0206">Cytoskeleton</keyword>
<dbReference type="RefSeq" id="XP_001033212.2">
    <property type="nucleotide sequence ID" value="XM_001033212.3"/>
</dbReference>
<dbReference type="PANTHER" id="PTHR24107">
    <property type="entry name" value="YNEIN REGULATORY COMPLEX SUBUNIT 5"/>
    <property type="match status" value="1"/>
</dbReference>
<feature type="region of interest" description="Disordered" evidence="4">
    <location>
        <begin position="434"/>
        <end position="507"/>
    </location>
</feature>
<dbReference type="GeneID" id="7828953"/>
<comment type="subcellular location">
    <subcellularLocation>
        <location evidence="1">Cytoplasm</location>
        <location evidence="1">Cytoskeleton</location>
    </subcellularLocation>
</comment>
<sequence length="1772" mass="207654">MEKQIDQEEEIILDKQELLLQQQQNQARKNQKNNQIEIIDMKQNIEASLNKFNFYEEINWPNVRIIEEHKYYNIEEGHVNNQPQKKLSIIRIKFNDHPYRQQLFNEVHSNFNLIMENYQKFKILPIIFQVKQIEEKEIVIITQQFLNQYDFKLKFTSKDYINWLYEATLDLLQLINHGITFYVGSLQQFSIVQTRMKYFLINPVIFVPKDLQMGLNYKVDSEEINNQEQQAKLNKQTKANISNSMNGNEEIYSETIQNIITQSLFFSLSLVLQRNLFANEIINKKNKNIEKLMLKLIEESISIERSKYVNQVMDDFQKNQRWHLLELRRKKKGRRKSLSKSKNSKTKQNIYNEFSDQWEELKQNEEKRVKESFKSEYQSLYDQIISINELNYDLIQINKQLKQQFQIEKNIKKKQMISLSDERNVKKLVQLLNQNQNKSDIRDQNSQNDDNKHNKDEEELEIEEEKKLTNKKNLQKKTSNGKVKKQISKLNKKGIKKQEKQENEENKRIKLNDVKRKIKIPRKTGRLFKGSGIILNNEPDNQDEKVEIQDNNSVEEKHQINSIKFSFSIYSDSQQVNLLYKALKPYKNNLTSLTLLFTSIKLNSKILIKSIIPIFSFPNLCNLRINLNGCFQSNPIFWEEGDLDDETAQQDDISKDSLKKQKMNQMHDESKQNQQKTKNEKIQEIIQKLIERGSNPQLEFFEIHLERNYAREEDIDILFGFLKSAFKNLAELEIGWQDSYLNEKQVTQICNHLLHFKDQLTQVGLTLWKNSRIGDEQVQEICDCLAQFTNIASVTIGLLDCKVTNQIGVILKNLLDKLPFLVMLEIGLDDNNLNSALGIIGQGLKYQKQLRYLGISFQDSYINDESLNIFCDGLSHMYNLQDFHFFVGKNQLTYDSITNFFDLLSPYSKQLLTLDLGFQKSNLSSAQFTESFCQFLKNQFNLVKIELSFDNTKLKGDSIAKILDSINREQEFEVIRLNLQRCSLSSEGFLAMTRLLEEIQHPQALTHLRIYAPKNLMTLNEEEQKALGSSIGKFINLIELDLDFSGCHFFNDFFLELCESLSKLNVLESYTLILHNCFLSQLRMKCIIAGLQNKPKLTELCLEFEDSDIPTVDQYYDPNELITSFDIHMPELKQLSLNFLRCSWSFKLAIIILHQIGSQKRQLKPLPNFNSLNVYICNQQLEELMLYNFSQIVNKFYSNAAELTLTFDDCDLDFEKCSSLFLLNLQQLRNIDISLSENIDINMKSLSQFIANNQNIQYLGLKLRHLQQPVLDFGLLGNAIKRLTLKSFNLYFEQSQIQQPRQLEFFYNGLAVQNQIEYLTIHLHNIDHSTAQIKYFAKQLQQMNELVQLNLHLPNSMLRKDEISFISISLENKKYLKELILEFYKNEIIYKNGIYFARSIASLLNLQKLDFSLMKCEILPATAEKLCLSLGELKQLRQLHLYLGENQINQFTLIFLTYSLYNLKNIVNFKINLQDTSIGDEGIASLAQGLLNLDKITCLDLNLENTEIESESLVVFGRFFREKCQNLQSLELNLRNNSTITEIGFRSLMEGIGQVKSLTHIIIMFNHCLLNQLTSSHLPLFLENKKCLKYLSIYFDENTLQNATAKSLGVALKQNCLKLKRFTLCAQLNQMGNEGIINLFEGIFQVPELQKVTLDIRQNEISQKNTLVKMGAAMSKSKKLKELELFVFENQEFNDRQIAKGLYSIAQSEIDLFDQLLSFEVRNLYWRENIKDVFNPIITRLICCMQIMAFQNYLSQTLHYNSKFTIWDLYLP</sequence>
<dbReference type="OrthoDB" id="120976at2759"/>
<dbReference type="SUPFAM" id="SSF52047">
    <property type="entry name" value="RNI-like"/>
    <property type="match status" value="2"/>
</dbReference>
<dbReference type="InterPro" id="IPR032675">
    <property type="entry name" value="LRR_dom_sf"/>
</dbReference>
<proteinExistence type="predicted"/>
<dbReference type="KEGG" id="tet:TTHERM_00442990"/>
<dbReference type="PANTHER" id="PTHR24107:SF2">
    <property type="entry name" value="NLR FAMILY CARD DOMAIN CONTAINING 3"/>
    <property type="match status" value="1"/>
</dbReference>
<evidence type="ECO:0000313" key="6">
    <source>
        <dbReference type="Proteomes" id="UP000009168"/>
    </source>
</evidence>
<feature type="compositionally biased region" description="Basic and acidic residues" evidence="4">
    <location>
        <begin position="439"/>
        <end position="456"/>
    </location>
</feature>
<dbReference type="Proteomes" id="UP000009168">
    <property type="component" value="Unassembled WGS sequence"/>
</dbReference>
<feature type="compositionally biased region" description="Basic residues" evidence="4">
    <location>
        <begin position="482"/>
        <end position="495"/>
    </location>
</feature>
<gene>
    <name evidence="5" type="ORF">TTHERM_00442990</name>
</gene>
<dbReference type="InterPro" id="IPR052410">
    <property type="entry name" value="DRC5"/>
</dbReference>
<dbReference type="InParanoid" id="I7MGX2"/>
<protein>
    <submittedName>
        <fullName evidence="5">Uncharacterized protein</fullName>
    </submittedName>
</protein>
<evidence type="ECO:0000256" key="1">
    <source>
        <dbReference type="ARBA" id="ARBA00004245"/>
    </source>
</evidence>
<reference evidence="6" key="1">
    <citation type="journal article" date="2006" name="PLoS Biol.">
        <title>Macronuclear genome sequence of the ciliate Tetrahymena thermophila, a model eukaryote.</title>
        <authorList>
            <person name="Eisen J.A."/>
            <person name="Coyne R.S."/>
            <person name="Wu M."/>
            <person name="Wu D."/>
            <person name="Thiagarajan M."/>
            <person name="Wortman J.R."/>
            <person name="Badger J.H."/>
            <person name="Ren Q."/>
            <person name="Amedeo P."/>
            <person name="Jones K.M."/>
            <person name="Tallon L.J."/>
            <person name="Delcher A.L."/>
            <person name="Salzberg S.L."/>
            <person name="Silva J.C."/>
            <person name="Haas B.J."/>
            <person name="Majoros W.H."/>
            <person name="Farzad M."/>
            <person name="Carlton J.M."/>
            <person name="Smith R.K. Jr."/>
            <person name="Garg J."/>
            <person name="Pearlman R.E."/>
            <person name="Karrer K.M."/>
            <person name="Sun L."/>
            <person name="Manning G."/>
            <person name="Elde N.C."/>
            <person name="Turkewitz A.P."/>
            <person name="Asai D.J."/>
            <person name="Wilkes D.E."/>
            <person name="Wang Y."/>
            <person name="Cai H."/>
            <person name="Collins K."/>
            <person name="Stewart B.A."/>
            <person name="Lee S.R."/>
            <person name="Wilamowska K."/>
            <person name="Weinberg Z."/>
            <person name="Ruzzo W.L."/>
            <person name="Wloga D."/>
            <person name="Gaertig J."/>
            <person name="Frankel J."/>
            <person name="Tsao C.-C."/>
            <person name="Gorovsky M.A."/>
            <person name="Keeling P.J."/>
            <person name="Waller R.F."/>
            <person name="Patron N.J."/>
            <person name="Cherry J.M."/>
            <person name="Stover N.A."/>
            <person name="Krieger C.J."/>
            <person name="del Toro C."/>
            <person name="Ryder H.F."/>
            <person name="Williamson S.C."/>
            <person name="Barbeau R.A."/>
            <person name="Hamilton E.P."/>
            <person name="Orias E."/>
        </authorList>
    </citation>
    <scope>NUCLEOTIDE SEQUENCE [LARGE SCALE GENOMIC DNA]</scope>
    <source>
        <strain evidence="6">SB210</strain>
    </source>
</reference>
<organism evidence="5 6">
    <name type="scientific">Tetrahymena thermophila (strain SB210)</name>
    <dbReference type="NCBI Taxonomy" id="312017"/>
    <lineage>
        <taxon>Eukaryota</taxon>
        <taxon>Sar</taxon>
        <taxon>Alveolata</taxon>
        <taxon>Ciliophora</taxon>
        <taxon>Intramacronucleata</taxon>
        <taxon>Oligohymenophorea</taxon>
        <taxon>Hymenostomatida</taxon>
        <taxon>Tetrahymenina</taxon>
        <taxon>Tetrahymenidae</taxon>
        <taxon>Tetrahymena</taxon>
    </lineage>
</organism>
<dbReference type="Gene3D" id="3.80.10.10">
    <property type="entry name" value="Ribonuclease Inhibitor"/>
    <property type="match status" value="5"/>
</dbReference>
<feature type="region of interest" description="Disordered" evidence="4">
    <location>
        <begin position="658"/>
        <end position="679"/>
    </location>
</feature>
<dbReference type="EMBL" id="GG662665">
    <property type="protein sequence ID" value="EAR85549.2"/>
    <property type="molecule type" value="Genomic_DNA"/>
</dbReference>
<evidence type="ECO:0000313" key="5">
    <source>
        <dbReference type="EMBL" id="EAR85549.2"/>
    </source>
</evidence>
<accession>I7MGX2</accession>